<reference evidence="2" key="2">
    <citation type="submission" date="2023-05" db="EMBL/GenBank/DDBJ databases">
        <authorList>
            <person name="Schelkunov M.I."/>
        </authorList>
    </citation>
    <scope>NUCLEOTIDE SEQUENCE</scope>
    <source>
        <strain evidence="2">Hsosn_3</strain>
        <tissue evidence="2">Leaf</tissue>
    </source>
</reference>
<feature type="domain" description="Zinc-ribbon 15" evidence="1">
    <location>
        <begin position="23"/>
        <end position="101"/>
    </location>
</feature>
<sequence>MLFFFAGGVENQVRQVLKTGAGKCINCRSPSDLVEYDKVLKLFFVPVWRWPGKDQLMHCKNCNLFFPPWFSRLPPREDVDLQCQVCGRGVDCDFRFCPFCGSSL</sequence>
<evidence type="ECO:0000313" key="2">
    <source>
        <dbReference type="EMBL" id="KAK1404115.1"/>
    </source>
</evidence>
<gene>
    <name evidence="2" type="ORF">POM88_003720</name>
</gene>
<dbReference type="Proteomes" id="UP001237642">
    <property type="component" value="Unassembled WGS sequence"/>
</dbReference>
<accession>A0AAD8N734</accession>
<evidence type="ECO:0000259" key="1">
    <source>
        <dbReference type="Pfam" id="PF17032"/>
    </source>
</evidence>
<proteinExistence type="predicted"/>
<organism evidence="2 3">
    <name type="scientific">Heracleum sosnowskyi</name>
    <dbReference type="NCBI Taxonomy" id="360622"/>
    <lineage>
        <taxon>Eukaryota</taxon>
        <taxon>Viridiplantae</taxon>
        <taxon>Streptophyta</taxon>
        <taxon>Embryophyta</taxon>
        <taxon>Tracheophyta</taxon>
        <taxon>Spermatophyta</taxon>
        <taxon>Magnoliopsida</taxon>
        <taxon>eudicotyledons</taxon>
        <taxon>Gunneridae</taxon>
        <taxon>Pentapetalae</taxon>
        <taxon>asterids</taxon>
        <taxon>campanulids</taxon>
        <taxon>Apiales</taxon>
        <taxon>Apiaceae</taxon>
        <taxon>Apioideae</taxon>
        <taxon>apioid superclade</taxon>
        <taxon>Tordylieae</taxon>
        <taxon>Tordyliinae</taxon>
        <taxon>Heracleum</taxon>
    </lineage>
</organism>
<keyword evidence="3" id="KW-1185">Reference proteome</keyword>
<evidence type="ECO:0000313" key="3">
    <source>
        <dbReference type="Proteomes" id="UP001237642"/>
    </source>
</evidence>
<dbReference type="PANTHER" id="PTHR36718:SF1">
    <property type="entry name" value="DOUBLE ZINC RIBBON PROTEIN MJ0416"/>
    <property type="match status" value="1"/>
</dbReference>
<dbReference type="AlphaFoldDB" id="A0AAD8N734"/>
<protein>
    <submittedName>
        <fullName evidence="2">Large-conductance mechanosensitive channel like</fullName>
    </submittedName>
</protein>
<reference evidence="2" key="1">
    <citation type="submission" date="2023-02" db="EMBL/GenBank/DDBJ databases">
        <title>Genome of toxic invasive species Heracleum sosnowskyi carries increased number of genes despite the absence of recent whole-genome duplications.</title>
        <authorList>
            <person name="Schelkunov M."/>
            <person name="Shtratnikova V."/>
            <person name="Makarenko M."/>
            <person name="Klepikova A."/>
            <person name="Omelchenko D."/>
            <person name="Novikova G."/>
            <person name="Obukhova E."/>
            <person name="Bogdanov V."/>
            <person name="Penin A."/>
            <person name="Logacheva M."/>
        </authorList>
    </citation>
    <scope>NUCLEOTIDE SEQUENCE</scope>
    <source>
        <strain evidence="2">Hsosn_3</strain>
        <tissue evidence="2">Leaf</tissue>
    </source>
</reference>
<dbReference type="PANTHER" id="PTHR36718">
    <property type="entry name" value="OS05G0435400 PROTEIN"/>
    <property type="match status" value="1"/>
</dbReference>
<comment type="caution">
    <text evidence="2">The sequence shown here is derived from an EMBL/GenBank/DDBJ whole genome shotgun (WGS) entry which is preliminary data.</text>
</comment>
<dbReference type="InterPro" id="IPR053281">
    <property type="entry name" value="Double_zinc_ribbon"/>
</dbReference>
<dbReference type="Pfam" id="PF17032">
    <property type="entry name" value="Zn_ribbon_15"/>
    <property type="match status" value="1"/>
</dbReference>
<name>A0AAD8N734_9APIA</name>
<dbReference type="InterPro" id="IPR031493">
    <property type="entry name" value="Zinc_ribbon_15"/>
</dbReference>
<dbReference type="EMBL" id="JAUIZM010000001">
    <property type="protein sequence ID" value="KAK1404115.1"/>
    <property type="molecule type" value="Genomic_DNA"/>
</dbReference>